<evidence type="ECO:0000256" key="2">
    <source>
        <dbReference type="PROSITE-ProRule" id="PRU00192"/>
    </source>
</evidence>
<evidence type="ECO:0000256" key="1">
    <source>
        <dbReference type="ARBA" id="ARBA00022443"/>
    </source>
</evidence>
<dbReference type="InterPro" id="IPR036028">
    <property type="entry name" value="SH3-like_dom_sf"/>
</dbReference>
<reference evidence="5 6" key="1">
    <citation type="submission" date="2019-08" db="EMBL/GenBank/DDBJ databases">
        <authorList>
            <person name="Alioto T."/>
            <person name="Alioto T."/>
            <person name="Gomez Garrido J."/>
        </authorList>
    </citation>
    <scope>NUCLEOTIDE SEQUENCE [LARGE SCALE GENOMIC DNA]</scope>
</reference>
<dbReference type="SUPFAM" id="SSF50044">
    <property type="entry name" value="SH3-domain"/>
    <property type="match status" value="1"/>
</dbReference>
<dbReference type="Gene3D" id="2.30.30.40">
    <property type="entry name" value="SH3 Domains"/>
    <property type="match status" value="1"/>
</dbReference>
<dbReference type="GO" id="GO:0005777">
    <property type="term" value="C:peroxisome"/>
    <property type="evidence" value="ECO:0007669"/>
    <property type="project" value="InterPro"/>
</dbReference>
<feature type="domain" description="SH3" evidence="4">
    <location>
        <begin position="260"/>
        <end position="327"/>
    </location>
</feature>
<dbReference type="AlphaFoldDB" id="A0A5E4M206"/>
<dbReference type="InterPro" id="IPR007223">
    <property type="entry name" value="Peroxin-13_N"/>
</dbReference>
<sequence length="363" mass="40564">MDKDLDPEILELIVRKVMLGKMKLPDIKPTGCLPLPLKSPPCVEKLKCPYEKPPLRSKKLKINKERKLPFSMGARPTRKPYSSLDNQLPSYLYDVFGDKADESHAPVPKNYDSPVAIEAAEKSIPFFESIDSVIQAFTTISTMLESTVTTMQLTYEILLDAADNYVSIKKFMVKLYSVMASYKLVRWFLNKVYFLLRMVGGNKGLSAGENILPSIASSTQIETDRFGKQKNWPIAVFAGMVFAIPVISYKLLSLMLPKTETKILLLADHDWSSSLEREQTLPLVKGQIYLADELALDNKNNDGWIKVTASNGKSGYSPRNMLKPLQSAENANDIVLSNLEQNDSTLTVDGDACQNEPEPSTSE</sequence>
<organism evidence="5 6">
    <name type="scientific">Cinara cedri</name>
    <dbReference type="NCBI Taxonomy" id="506608"/>
    <lineage>
        <taxon>Eukaryota</taxon>
        <taxon>Metazoa</taxon>
        <taxon>Ecdysozoa</taxon>
        <taxon>Arthropoda</taxon>
        <taxon>Hexapoda</taxon>
        <taxon>Insecta</taxon>
        <taxon>Pterygota</taxon>
        <taxon>Neoptera</taxon>
        <taxon>Paraneoptera</taxon>
        <taxon>Hemiptera</taxon>
        <taxon>Sternorrhyncha</taxon>
        <taxon>Aphidomorpha</taxon>
        <taxon>Aphidoidea</taxon>
        <taxon>Aphididae</taxon>
        <taxon>Lachninae</taxon>
        <taxon>Cinara</taxon>
    </lineage>
</organism>
<dbReference type="PROSITE" id="PS50002">
    <property type="entry name" value="SH3"/>
    <property type="match status" value="1"/>
</dbReference>
<evidence type="ECO:0000313" key="6">
    <source>
        <dbReference type="Proteomes" id="UP000325440"/>
    </source>
</evidence>
<protein>
    <submittedName>
        <fullName evidence="5">Peroxin 13, N-terminal,SH3 domain</fullName>
    </submittedName>
</protein>
<keyword evidence="3" id="KW-0472">Membrane</keyword>
<dbReference type="OrthoDB" id="10037838at2759"/>
<accession>A0A5E4M206</accession>
<dbReference type="GO" id="GO:0016560">
    <property type="term" value="P:protein import into peroxisome matrix, docking"/>
    <property type="evidence" value="ECO:0007669"/>
    <property type="project" value="InterPro"/>
</dbReference>
<keyword evidence="6" id="KW-1185">Reference proteome</keyword>
<gene>
    <name evidence="5" type="ORF">CINCED_3A000538</name>
</gene>
<dbReference type="Pfam" id="PF04088">
    <property type="entry name" value="Peroxin-13_N"/>
    <property type="match status" value="1"/>
</dbReference>
<proteinExistence type="predicted"/>
<dbReference type="Proteomes" id="UP000325440">
    <property type="component" value="Unassembled WGS sequence"/>
</dbReference>
<evidence type="ECO:0000259" key="4">
    <source>
        <dbReference type="PROSITE" id="PS50002"/>
    </source>
</evidence>
<evidence type="ECO:0000313" key="5">
    <source>
        <dbReference type="EMBL" id="VVC25859.1"/>
    </source>
</evidence>
<dbReference type="InterPro" id="IPR001452">
    <property type="entry name" value="SH3_domain"/>
</dbReference>
<evidence type="ECO:0000256" key="3">
    <source>
        <dbReference type="SAM" id="Phobius"/>
    </source>
</evidence>
<keyword evidence="1 2" id="KW-0728">SH3 domain</keyword>
<dbReference type="EMBL" id="CABPRJ010000021">
    <property type="protein sequence ID" value="VVC25859.1"/>
    <property type="molecule type" value="Genomic_DNA"/>
</dbReference>
<dbReference type="GO" id="GO:0016020">
    <property type="term" value="C:membrane"/>
    <property type="evidence" value="ECO:0007669"/>
    <property type="project" value="InterPro"/>
</dbReference>
<name>A0A5E4M206_9HEMI</name>
<feature type="transmembrane region" description="Helical" evidence="3">
    <location>
        <begin position="232"/>
        <end position="252"/>
    </location>
</feature>
<keyword evidence="3" id="KW-0812">Transmembrane</keyword>
<keyword evidence="3" id="KW-1133">Transmembrane helix</keyword>